<comment type="similarity">
    <text evidence="2">Belongs to the MscS (TC 1.A.23) family.</text>
</comment>
<organism evidence="11 12">
    <name type="scientific">Propioniciclava tarda</name>
    <dbReference type="NCBI Taxonomy" id="433330"/>
    <lineage>
        <taxon>Bacteria</taxon>
        <taxon>Bacillati</taxon>
        <taxon>Actinomycetota</taxon>
        <taxon>Actinomycetes</taxon>
        <taxon>Propionibacteriales</taxon>
        <taxon>Propionibacteriaceae</taxon>
        <taxon>Propioniciclava</taxon>
    </lineage>
</organism>
<evidence type="ECO:0000256" key="7">
    <source>
        <dbReference type="SAM" id="Phobius"/>
    </source>
</evidence>
<keyword evidence="6 7" id="KW-0472">Membrane</keyword>
<name>A0A4V2JTA5_PROTD</name>
<dbReference type="FunFam" id="2.30.30.60:FF:000001">
    <property type="entry name" value="MscS Mechanosensitive ion channel"/>
    <property type="match status" value="1"/>
</dbReference>
<evidence type="ECO:0000256" key="5">
    <source>
        <dbReference type="ARBA" id="ARBA00022989"/>
    </source>
</evidence>
<dbReference type="InterPro" id="IPR023408">
    <property type="entry name" value="MscS_beta-dom_sf"/>
</dbReference>
<accession>A0A4V2JTA5</accession>
<dbReference type="OrthoDB" id="4638917at2"/>
<dbReference type="Proteomes" id="UP000291933">
    <property type="component" value="Unassembled WGS sequence"/>
</dbReference>
<evidence type="ECO:0000256" key="1">
    <source>
        <dbReference type="ARBA" id="ARBA00004651"/>
    </source>
</evidence>
<dbReference type="PANTHER" id="PTHR30460:SF0">
    <property type="entry name" value="MODERATE CONDUCTANCE MECHANOSENSITIVE CHANNEL YBIO"/>
    <property type="match status" value="1"/>
</dbReference>
<keyword evidence="12" id="KW-1185">Reference proteome</keyword>
<dbReference type="InterPro" id="IPR049278">
    <property type="entry name" value="MS_channel_C"/>
</dbReference>
<dbReference type="GO" id="GO:0008381">
    <property type="term" value="F:mechanosensitive monoatomic ion channel activity"/>
    <property type="evidence" value="ECO:0007669"/>
    <property type="project" value="InterPro"/>
</dbReference>
<dbReference type="SUPFAM" id="SSF50182">
    <property type="entry name" value="Sm-like ribonucleoproteins"/>
    <property type="match status" value="1"/>
</dbReference>
<dbReference type="InterPro" id="IPR006685">
    <property type="entry name" value="MscS_channel_2nd"/>
</dbReference>
<dbReference type="SUPFAM" id="SSF82861">
    <property type="entry name" value="Mechanosensitive channel protein MscS (YggB), transmembrane region"/>
    <property type="match status" value="1"/>
</dbReference>
<feature type="transmembrane region" description="Helical" evidence="7">
    <location>
        <begin position="12"/>
        <end position="33"/>
    </location>
</feature>
<dbReference type="InterPro" id="IPR011066">
    <property type="entry name" value="MscS_channel_C_sf"/>
</dbReference>
<dbReference type="InterPro" id="IPR049142">
    <property type="entry name" value="MS_channel_1st"/>
</dbReference>
<feature type="transmembrane region" description="Helical" evidence="7">
    <location>
        <begin position="104"/>
        <end position="127"/>
    </location>
</feature>
<dbReference type="Gene3D" id="3.30.70.100">
    <property type="match status" value="1"/>
</dbReference>
<evidence type="ECO:0000259" key="8">
    <source>
        <dbReference type="Pfam" id="PF00924"/>
    </source>
</evidence>
<dbReference type="Gene3D" id="2.30.30.60">
    <property type="match status" value="1"/>
</dbReference>
<dbReference type="InterPro" id="IPR010920">
    <property type="entry name" value="LSM_dom_sf"/>
</dbReference>
<dbReference type="EMBL" id="SDMR01000004">
    <property type="protein sequence ID" value="TBT95561.1"/>
    <property type="molecule type" value="Genomic_DNA"/>
</dbReference>
<keyword evidence="3" id="KW-1003">Cell membrane</keyword>
<proteinExistence type="inferred from homology"/>
<keyword evidence="5 7" id="KW-1133">Transmembrane helix</keyword>
<evidence type="ECO:0000256" key="2">
    <source>
        <dbReference type="ARBA" id="ARBA00008017"/>
    </source>
</evidence>
<reference evidence="11 12" key="1">
    <citation type="submission" date="2019-01" db="EMBL/GenBank/DDBJ databases">
        <title>Lactibacter flavus gen. nov., sp. nov., a novel bacterium of the family Propionibacteriaceae isolated from raw milk and dairy products.</title>
        <authorList>
            <person name="Huptas C."/>
            <person name="Wenning M."/>
            <person name="Breitenwieser F."/>
            <person name="Doll E."/>
            <person name="Von Neubeck M."/>
            <person name="Busse H.-J."/>
            <person name="Scherer S."/>
        </authorList>
    </citation>
    <scope>NUCLEOTIDE SEQUENCE [LARGE SCALE GENOMIC DNA]</scope>
    <source>
        <strain evidence="11 12">DSM 22130</strain>
    </source>
</reference>
<comment type="subcellular location">
    <subcellularLocation>
        <location evidence="1">Cell membrane</location>
        <topology evidence="1">Multi-pass membrane protein</topology>
    </subcellularLocation>
</comment>
<protein>
    <submittedName>
        <fullName evidence="11">Mechanosensitive ion channel family protein</fullName>
    </submittedName>
</protein>
<evidence type="ECO:0000256" key="3">
    <source>
        <dbReference type="ARBA" id="ARBA00022475"/>
    </source>
</evidence>
<feature type="transmembrane region" description="Helical" evidence="7">
    <location>
        <begin position="79"/>
        <end position="98"/>
    </location>
</feature>
<dbReference type="Pfam" id="PF21088">
    <property type="entry name" value="MS_channel_1st"/>
    <property type="match status" value="1"/>
</dbReference>
<evidence type="ECO:0000313" key="12">
    <source>
        <dbReference type="Proteomes" id="UP000291933"/>
    </source>
</evidence>
<dbReference type="Pfam" id="PF21082">
    <property type="entry name" value="MS_channel_3rd"/>
    <property type="match status" value="1"/>
</dbReference>
<gene>
    <name evidence="11" type="ORF">ET996_05160</name>
</gene>
<dbReference type="GO" id="GO:0005886">
    <property type="term" value="C:plasma membrane"/>
    <property type="evidence" value="ECO:0007669"/>
    <property type="project" value="UniProtKB-SubCell"/>
</dbReference>
<feature type="domain" description="Mechanosensitive ion channel MscS" evidence="8">
    <location>
        <begin position="126"/>
        <end position="187"/>
    </location>
</feature>
<dbReference type="Gene3D" id="1.10.287.1260">
    <property type="match status" value="1"/>
</dbReference>
<sequence>MPLLTWTWPETPIVVGLVVVLGIAVRWIIVRAVKAGVDASLKRARDRNAGHGSRADRILAAATGVNGARHEARTRTIGSILRSMTTAVIATIAVLTILDALGVPLGPIVASAGIGGVALGFGAQSLVKDFLSGMFMIMEDQFGVGDLIDTGDVTGTVEDVGLRTTRLRDASGQVWYVRNGEIARIGNRSQGWSTATVDIPVAYDEDAPRVVGILNKTMDAVYADPKWETVLLQRPEVAGVEKVVGAAMTIRIFAKCAPNQNWGVQRDILERSQEALRAAGVRGPSIIGPAPE</sequence>
<keyword evidence="4 7" id="KW-0812">Transmembrane</keyword>
<dbReference type="Pfam" id="PF00924">
    <property type="entry name" value="MS_channel_2nd"/>
    <property type="match status" value="1"/>
</dbReference>
<dbReference type="AlphaFoldDB" id="A0A4V2JTA5"/>
<dbReference type="SUPFAM" id="SSF82689">
    <property type="entry name" value="Mechanosensitive channel protein MscS (YggB), C-terminal domain"/>
    <property type="match status" value="1"/>
</dbReference>
<evidence type="ECO:0000313" key="11">
    <source>
        <dbReference type="EMBL" id="TBT95561.1"/>
    </source>
</evidence>
<evidence type="ECO:0000259" key="9">
    <source>
        <dbReference type="Pfam" id="PF21082"/>
    </source>
</evidence>
<comment type="caution">
    <text evidence="11">The sequence shown here is derived from an EMBL/GenBank/DDBJ whole genome shotgun (WGS) entry which is preliminary data.</text>
</comment>
<evidence type="ECO:0000256" key="6">
    <source>
        <dbReference type="ARBA" id="ARBA00023136"/>
    </source>
</evidence>
<feature type="domain" description="Mechanosensitive ion channel transmembrane helices 2/3" evidence="10">
    <location>
        <begin position="85"/>
        <end position="124"/>
    </location>
</feature>
<dbReference type="InterPro" id="IPR045276">
    <property type="entry name" value="YbiO_bact"/>
</dbReference>
<evidence type="ECO:0000259" key="10">
    <source>
        <dbReference type="Pfam" id="PF21088"/>
    </source>
</evidence>
<evidence type="ECO:0000256" key="4">
    <source>
        <dbReference type="ARBA" id="ARBA00022692"/>
    </source>
</evidence>
<dbReference type="InterPro" id="IPR011014">
    <property type="entry name" value="MscS_channel_TM-2"/>
</dbReference>
<feature type="domain" description="Mechanosensitive ion channel MscS C-terminal" evidence="9">
    <location>
        <begin position="196"/>
        <end position="281"/>
    </location>
</feature>
<dbReference type="PANTHER" id="PTHR30460">
    <property type="entry name" value="MODERATE CONDUCTANCE MECHANOSENSITIVE CHANNEL YBIO"/>
    <property type="match status" value="1"/>
</dbReference>